<reference evidence="3" key="1">
    <citation type="journal article" date="2019" name="Int. J. Syst. Evol. Microbiol.">
        <title>The Global Catalogue of Microorganisms (GCM) 10K type strain sequencing project: providing services to taxonomists for standard genome sequencing and annotation.</title>
        <authorList>
            <consortium name="The Broad Institute Genomics Platform"/>
            <consortium name="The Broad Institute Genome Sequencing Center for Infectious Disease"/>
            <person name="Wu L."/>
            <person name="Ma J."/>
        </authorList>
    </citation>
    <scope>NUCLEOTIDE SEQUENCE [LARGE SCALE GENOMIC DNA]</scope>
    <source>
        <strain evidence="3">CGMCC 1.15277</strain>
    </source>
</reference>
<comment type="caution">
    <text evidence="2">The sequence shown here is derived from an EMBL/GenBank/DDBJ whole genome shotgun (WGS) entry which is preliminary data.</text>
</comment>
<evidence type="ECO:0000313" key="3">
    <source>
        <dbReference type="Proteomes" id="UP001596266"/>
    </source>
</evidence>
<keyword evidence="3" id="KW-1185">Reference proteome</keyword>
<evidence type="ECO:0000313" key="2">
    <source>
        <dbReference type="EMBL" id="MFC6397729.1"/>
    </source>
</evidence>
<sequence length="49" mass="5287">MSENQNIEIDETEGTSLDELNDEGAGLGDTPEAPSSFEPEEPEHPADDK</sequence>
<evidence type="ECO:0000256" key="1">
    <source>
        <dbReference type="SAM" id="MobiDB-lite"/>
    </source>
</evidence>
<organism evidence="2 3">
    <name type="scientific">Luteococcus sanguinis</name>
    <dbReference type="NCBI Taxonomy" id="174038"/>
    <lineage>
        <taxon>Bacteria</taxon>
        <taxon>Bacillati</taxon>
        <taxon>Actinomycetota</taxon>
        <taxon>Actinomycetes</taxon>
        <taxon>Propionibacteriales</taxon>
        <taxon>Propionibacteriaceae</taxon>
        <taxon>Luteococcus</taxon>
    </lineage>
</organism>
<feature type="region of interest" description="Disordered" evidence="1">
    <location>
        <begin position="1"/>
        <end position="49"/>
    </location>
</feature>
<protein>
    <submittedName>
        <fullName evidence="2">Uncharacterized protein</fullName>
    </submittedName>
</protein>
<dbReference type="Proteomes" id="UP001596266">
    <property type="component" value="Unassembled WGS sequence"/>
</dbReference>
<accession>A0ABW1X4P8</accession>
<dbReference type="RefSeq" id="WP_343886107.1">
    <property type="nucleotide sequence ID" value="NZ_BAAAKI010000013.1"/>
</dbReference>
<dbReference type="EMBL" id="JBHSUA010000021">
    <property type="protein sequence ID" value="MFC6397729.1"/>
    <property type="molecule type" value="Genomic_DNA"/>
</dbReference>
<name>A0ABW1X4P8_9ACTN</name>
<gene>
    <name evidence="2" type="ORF">ACFP57_12150</name>
</gene>
<proteinExistence type="predicted"/>